<gene>
    <name evidence="1" type="ORF">M9H77_13715</name>
</gene>
<evidence type="ECO:0000313" key="2">
    <source>
        <dbReference type="Proteomes" id="UP001060085"/>
    </source>
</evidence>
<protein>
    <submittedName>
        <fullName evidence="1">Uncharacterized protein</fullName>
    </submittedName>
</protein>
<reference evidence="2" key="1">
    <citation type="journal article" date="2023" name="Nat. Plants">
        <title>Single-cell RNA sequencing provides a high-resolution roadmap for understanding the multicellular compartmentation of specialized metabolism.</title>
        <authorList>
            <person name="Sun S."/>
            <person name="Shen X."/>
            <person name="Li Y."/>
            <person name="Li Y."/>
            <person name="Wang S."/>
            <person name="Li R."/>
            <person name="Zhang H."/>
            <person name="Shen G."/>
            <person name="Guo B."/>
            <person name="Wei J."/>
            <person name="Xu J."/>
            <person name="St-Pierre B."/>
            <person name="Chen S."/>
            <person name="Sun C."/>
        </authorList>
    </citation>
    <scope>NUCLEOTIDE SEQUENCE [LARGE SCALE GENOMIC DNA]</scope>
</reference>
<dbReference type="Proteomes" id="UP001060085">
    <property type="component" value="Linkage Group LG03"/>
</dbReference>
<dbReference type="EMBL" id="CM044703">
    <property type="protein sequence ID" value="KAI5673351.1"/>
    <property type="molecule type" value="Genomic_DNA"/>
</dbReference>
<keyword evidence="2" id="KW-1185">Reference proteome</keyword>
<sequence length="202" mass="23613">MFHIVNNLQSQVFEVNTVQRSRYENLIITLVHAYSGFPFYLPAFIDCDASANGYQILSYYVFNKQRAIFTNLIPSQDGKIQDLYSFLREELLIYLSKKLPRKTYSIFDKILTRTLTKSIFMPLIYGYICSKEEEIGIYDPKQNKRSKGCWLKGLSLRGRRLTPFQRGFPFLGFGYHTTKEEWIFLTSLGSSFNLSTRTRSTI</sequence>
<comment type="caution">
    <text evidence="1">The sequence shown here is derived from an EMBL/GenBank/DDBJ whole genome shotgun (WGS) entry which is preliminary data.</text>
</comment>
<proteinExistence type="predicted"/>
<name>A0ACC0BL08_CATRO</name>
<evidence type="ECO:0000313" key="1">
    <source>
        <dbReference type="EMBL" id="KAI5673351.1"/>
    </source>
</evidence>
<accession>A0ACC0BL08</accession>
<organism evidence="1 2">
    <name type="scientific">Catharanthus roseus</name>
    <name type="common">Madagascar periwinkle</name>
    <name type="synonym">Vinca rosea</name>
    <dbReference type="NCBI Taxonomy" id="4058"/>
    <lineage>
        <taxon>Eukaryota</taxon>
        <taxon>Viridiplantae</taxon>
        <taxon>Streptophyta</taxon>
        <taxon>Embryophyta</taxon>
        <taxon>Tracheophyta</taxon>
        <taxon>Spermatophyta</taxon>
        <taxon>Magnoliopsida</taxon>
        <taxon>eudicotyledons</taxon>
        <taxon>Gunneridae</taxon>
        <taxon>Pentapetalae</taxon>
        <taxon>asterids</taxon>
        <taxon>lamiids</taxon>
        <taxon>Gentianales</taxon>
        <taxon>Apocynaceae</taxon>
        <taxon>Rauvolfioideae</taxon>
        <taxon>Vinceae</taxon>
        <taxon>Catharanthinae</taxon>
        <taxon>Catharanthus</taxon>
    </lineage>
</organism>